<keyword evidence="12" id="KW-1185">Reference proteome</keyword>
<dbReference type="PANTHER" id="PTHR10430:SF16">
    <property type="entry name" value="PEROXIREDOXIN-5, MITOCHONDRIAL"/>
    <property type="match status" value="1"/>
</dbReference>
<organism evidence="11 12">
    <name type="scientific">[Myrmecia] bisecta</name>
    <dbReference type="NCBI Taxonomy" id="41462"/>
    <lineage>
        <taxon>Eukaryota</taxon>
        <taxon>Viridiplantae</taxon>
        <taxon>Chlorophyta</taxon>
        <taxon>core chlorophytes</taxon>
        <taxon>Trebouxiophyceae</taxon>
        <taxon>Trebouxiales</taxon>
        <taxon>Trebouxiaceae</taxon>
        <taxon>Myrmecia</taxon>
    </lineage>
</organism>
<dbReference type="GO" id="GO:0042744">
    <property type="term" value="P:hydrogen peroxide catabolic process"/>
    <property type="evidence" value="ECO:0007669"/>
    <property type="project" value="TreeGrafter"/>
</dbReference>
<dbReference type="InterPro" id="IPR037944">
    <property type="entry name" value="PRX5-like"/>
</dbReference>
<protein>
    <recommendedName>
        <fullName evidence="3 9">Glutaredoxin-dependent peroxiredoxin</fullName>
        <ecNumber evidence="3 9">1.11.1.25</ecNumber>
    </recommendedName>
</protein>
<proteinExistence type="inferred from homology"/>
<comment type="function">
    <text evidence="9">Thiol-specific peroxidase that catalyzes the reduction of hydrogen peroxide and organic hydroperoxides to water and alcohols, respectively. Plays a role in cell protection against oxidative stress by detoxifying peroxides.</text>
</comment>
<dbReference type="Pfam" id="PF08534">
    <property type="entry name" value="Redoxin"/>
    <property type="match status" value="1"/>
</dbReference>
<dbReference type="EC" id="1.11.1.25" evidence="3 9"/>
<evidence type="ECO:0000256" key="3">
    <source>
        <dbReference type="ARBA" id="ARBA00013016"/>
    </source>
</evidence>
<feature type="domain" description="Thioredoxin" evidence="10">
    <location>
        <begin position="6"/>
        <end position="138"/>
    </location>
</feature>
<sequence>MASSPVKPGDSVPDVTLYDGKPDNKVKLRDLYKGKKGLIFGLPGAFTPNCSTYQLPHFLTRNEELRDAGIEVMVCVAVNDPFVMEAWAKHNKVDGQIHMLADKDMELTKALGIVMDCEPVLGNKRMKRWSGIIEDNVFKTVNLETKDGGNAYTISGVDTILGQLKELDAK</sequence>
<dbReference type="EMBL" id="JALJOR010000001">
    <property type="protein sequence ID" value="KAK9830227.1"/>
    <property type="molecule type" value="Genomic_DNA"/>
</dbReference>
<evidence type="ECO:0000256" key="9">
    <source>
        <dbReference type="RuleBase" id="RU366011"/>
    </source>
</evidence>
<evidence type="ECO:0000256" key="4">
    <source>
        <dbReference type="ARBA" id="ARBA00022559"/>
    </source>
</evidence>
<dbReference type="PANTHER" id="PTHR10430">
    <property type="entry name" value="PEROXIREDOXIN"/>
    <property type="match status" value="1"/>
</dbReference>
<gene>
    <name evidence="11" type="ORF">WJX72_010454</name>
</gene>
<keyword evidence="4 9" id="KW-0575">Peroxidase</keyword>
<dbReference type="CDD" id="cd03013">
    <property type="entry name" value="PRX5_like"/>
    <property type="match status" value="1"/>
</dbReference>
<evidence type="ECO:0000256" key="1">
    <source>
        <dbReference type="ARBA" id="ARBA00001711"/>
    </source>
</evidence>
<evidence type="ECO:0000256" key="7">
    <source>
        <dbReference type="ARBA" id="ARBA00023284"/>
    </source>
</evidence>
<comment type="catalytic activity">
    <reaction evidence="1">
        <text>[glutaredoxin]-dithiol + a hydroperoxide = [glutaredoxin]-disulfide + an alcohol + H2O</text>
        <dbReference type="Rhea" id="RHEA:62624"/>
        <dbReference type="Rhea" id="RHEA-COMP:10729"/>
        <dbReference type="Rhea" id="RHEA-COMP:10730"/>
        <dbReference type="ChEBI" id="CHEBI:15377"/>
        <dbReference type="ChEBI" id="CHEBI:29950"/>
        <dbReference type="ChEBI" id="CHEBI:30879"/>
        <dbReference type="ChEBI" id="CHEBI:35924"/>
        <dbReference type="ChEBI" id="CHEBI:50058"/>
        <dbReference type="EC" id="1.11.1.25"/>
    </reaction>
</comment>
<dbReference type="InterPro" id="IPR013740">
    <property type="entry name" value="Redoxin"/>
</dbReference>
<evidence type="ECO:0000313" key="11">
    <source>
        <dbReference type="EMBL" id="KAK9830227.1"/>
    </source>
</evidence>
<evidence type="ECO:0000313" key="12">
    <source>
        <dbReference type="Proteomes" id="UP001489004"/>
    </source>
</evidence>
<dbReference type="InterPro" id="IPR036249">
    <property type="entry name" value="Thioredoxin-like_sf"/>
</dbReference>
<evidence type="ECO:0000256" key="6">
    <source>
        <dbReference type="ARBA" id="ARBA00023002"/>
    </source>
</evidence>
<comment type="similarity">
    <text evidence="2 9">Belongs to the peroxiredoxin family. Prx5 subfamily.</text>
</comment>
<evidence type="ECO:0000259" key="10">
    <source>
        <dbReference type="PROSITE" id="PS51352"/>
    </source>
</evidence>
<dbReference type="FunFam" id="3.40.30.10:FF:000020">
    <property type="entry name" value="Peroxiredoxin"/>
    <property type="match status" value="1"/>
</dbReference>
<dbReference type="GO" id="GO:0008379">
    <property type="term" value="F:thioredoxin peroxidase activity"/>
    <property type="evidence" value="ECO:0007669"/>
    <property type="project" value="InterPro"/>
</dbReference>
<dbReference type="AlphaFoldDB" id="A0AAW1R8T3"/>
<evidence type="ECO:0000256" key="2">
    <source>
        <dbReference type="ARBA" id="ARBA00010505"/>
    </source>
</evidence>
<reference evidence="11 12" key="1">
    <citation type="journal article" date="2024" name="Nat. Commun.">
        <title>Phylogenomics reveals the evolutionary origins of lichenization in chlorophyte algae.</title>
        <authorList>
            <person name="Puginier C."/>
            <person name="Libourel C."/>
            <person name="Otte J."/>
            <person name="Skaloud P."/>
            <person name="Haon M."/>
            <person name="Grisel S."/>
            <person name="Petersen M."/>
            <person name="Berrin J.G."/>
            <person name="Delaux P.M."/>
            <person name="Dal Grande F."/>
            <person name="Keller J."/>
        </authorList>
    </citation>
    <scope>NUCLEOTIDE SEQUENCE [LARGE SCALE GENOMIC DNA]</scope>
    <source>
        <strain evidence="11 12">SAG 2043</strain>
    </source>
</reference>
<keyword evidence="7 9" id="KW-0676">Redox-active center</keyword>
<evidence type="ECO:0000256" key="5">
    <source>
        <dbReference type="ARBA" id="ARBA00022862"/>
    </source>
</evidence>
<dbReference type="InterPro" id="IPR013766">
    <property type="entry name" value="Thioredoxin_domain"/>
</dbReference>
<dbReference type="PROSITE" id="PS51352">
    <property type="entry name" value="THIOREDOXIN_2"/>
    <property type="match status" value="1"/>
</dbReference>
<evidence type="ECO:0000256" key="8">
    <source>
        <dbReference type="PIRSR" id="PIRSR637944-1"/>
    </source>
</evidence>
<dbReference type="GO" id="GO:0005777">
    <property type="term" value="C:peroxisome"/>
    <property type="evidence" value="ECO:0007669"/>
    <property type="project" value="TreeGrafter"/>
</dbReference>
<dbReference type="GO" id="GO:0005739">
    <property type="term" value="C:mitochondrion"/>
    <property type="evidence" value="ECO:0007669"/>
    <property type="project" value="TreeGrafter"/>
</dbReference>
<feature type="active site" description="Cysteine sulfenic acid (-SOH) intermediate" evidence="8">
    <location>
        <position position="50"/>
    </location>
</feature>
<accession>A0AAW1R8T3</accession>
<keyword evidence="6 9" id="KW-0560">Oxidoreductase</keyword>
<name>A0AAW1R8T3_9CHLO</name>
<keyword evidence="5 9" id="KW-0049">Antioxidant</keyword>
<dbReference type="Gene3D" id="3.40.30.10">
    <property type="entry name" value="Glutaredoxin"/>
    <property type="match status" value="1"/>
</dbReference>
<dbReference type="Proteomes" id="UP001489004">
    <property type="component" value="Unassembled WGS sequence"/>
</dbReference>
<comment type="caution">
    <text evidence="11">The sequence shown here is derived from an EMBL/GenBank/DDBJ whole genome shotgun (WGS) entry which is preliminary data.</text>
</comment>
<dbReference type="SUPFAM" id="SSF52833">
    <property type="entry name" value="Thioredoxin-like"/>
    <property type="match status" value="1"/>
</dbReference>
<dbReference type="GO" id="GO:0045454">
    <property type="term" value="P:cell redox homeostasis"/>
    <property type="evidence" value="ECO:0007669"/>
    <property type="project" value="TreeGrafter"/>
</dbReference>
<dbReference type="GO" id="GO:0034599">
    <property type="term" value="P:cellular response to oxidative stress"/>
    <property type="evidence" value="ECO:0007669"/>
    <property type="project" value="InterPro"/>
</dbReference>